<comment type="similarity">
    <text evidence="1">Belongs to the bacterial secretin family.</text>
</comment>
<reference evidence="5 6" key="1">
    <citation type="submission" date="2020-08" db="EMBL/GenBank/DDBJ databases">
        <title>Genomic Encyclopedia of Type Strains, Phase IV (KMG-IV): sequencing the most valuable type-strain genomes for metagenomic binning, comparative biology and taxonomic classification.</title>
        <authorList>
            <person name="Goeker M."/>
        </authorList>
    </citation>
    <scope>NUCLEOTIDE SEQUENCE [LARGE SCALE GENOMIC DNA]</scope>
    <source>
        <strain evidence="5 6">DSM 17454</strain>
    </source>
</reference>
<dbReference type="AlphaFoldDB" id="A0A8E1WLM2"/>
<feature type="domain" description="BON" evidence="3">
    <location>
        <begin position="114"/>
        <end position="168"/>
    </location>
</feature>
<sequence>MRLFASAAVLASALTGEVIWPDRAMAQDLRLSLGAGTVSRAQVRPGMTLTVQTNIPYADLVIGKTSVADVVPLSDRSFYIQGNAPGITNISLFNEDKKLLGIVDVRVRQDFSDVNAAVRAAVPGADIKVLNRNEKIVLSGTVANASQQAAAIAAAQQFAEKDGQVISSLGVTENQQVALQVRVIEASRSVGRDLGVKVRAKGGTSLFGSGTGLSVNAEDGQAQTFLSDADSGQRLASTNTPFGTLVAQVLEGAGVKVDVIIDALEKKGLARRLAQPNLTTISGEPASFTVGGEVPIPSSLGDNGTVGYVYKDYGVRLNFLPTVLGHGKINVRLESEVSEIDRSLVVNGFPAFSTRKASSVLELRDGQSFAMAGMLQSVNERDVQQLPWLGQIPILGALFRSTSFQKRETDLVIVVTPYLVRPTSPGEALRTPLDNTRPSNDAELFAFGMLEVDKDMIRKFRDGVGAKGAYGHRIDLDFPDGAVVKK</sequence>
<organism evidence="5 6">
    <name type="scientific">Aminobacter carboxidus</name>
    <dbReference type="NCBI Taxonomy" id="376165"/>
    <lineage>
        <taxon>Bacteria</taxon>
        <taxon>Pseudomonadati</taxon>
        <taxon>Pseudomonadota</taxon>
        <taxon>Alphaproteobacteria</taxon>
        <taxon>Hyphomicrobiales</taxon>
        <taxon>Phyllobacteriaceae</taxon>
        <taxon>Aminobacter</taxon>
    </lineage>
</organism>
<dbReference type="EMBL" id="JACHGI010000029">
    <property type="protein sequence ID" value="MBB6470398.1"/>
    <property type="molecule type" value="Genomic_DNA"/>
</dbReference>
<dbReference type="GO" id="GO:0015627">
    <property type="term" value="C:type II protein secretion system complex"/>
    <property type="evidence" value="ECO:0007669"/>
    <property type="project" value="TreeGrafter"/>
</dbReference>
<dbReference type="InterPro" id="IPR050810">
    <property type="entry name" value="Bact_Secretion_Sys_Channel"/>
</dbReference>
<dbReference type="InterPro" id="IPR007055">
    <property type="entry name" value="BON_dom"/>
</dbReference>
<evidence type="ECO:0000259" key="4">
    <source>
        <dbReference type="Pfam" id="PF13629"/>
    </source>
</evidence>
<dbReference type="InterPro" id="IPR001775">
    <property type="entry name" value="GspD/PilQ"/>
</dbReference>
<dbReference type="PRINTS" id="PR00811">
    <property type="entry name" value="BCTERIALGSPD"/>
</dbReference>
<evidence type="ECO:0000313" key="6">
    <source>
        <dbReference type="Proteomes" id="UP000532373"/>
    </source>
</evidence>
<dbReference type="Pfam" id="PF04972">
    <property type="entry name" value="BON"/>
    <property type="match status" value="1"/>
</dbReference>
<dbReference type="PANTHER" id="PTHR30332">
    <property type="entry name" value="PROBABLE GENERAL SECRETION PATHWAY PROTEIN D"/>
    <property type="match status" value="1"/>
</dbReference>
<proteinExistence type="inferred from homology"/>
<dbReference type="Pfam" id="PF13629">
    <property type="entry name" value="T2SS-T3SS_pil_N"/>
    <property type="match status" value="1"/>
</dbReference>
<dbReference type="Pfam" id="PF00263">
    <property type="entry name" value="Secretin"/>
    <property type="match status" value="1"/>
</dbReference>
<gene>
    <name evidence="5" type="ORF">HNQ96_006296</name>
</gene>
<evidence type="ECO:0000313" key="5">
    <source>
        <dbReference type="EMBL" id="MBB6470398.1"/>
    </source>
</evidence>
<feature type="domain" description="Pilus formation protein N-terminal" evidence="4">
    <location>
        <begin position="42"/>
        <end position="107"/>
    </location>
</feature>
<feature type="domain" description="Type II/III secretion system secretin-like" evidence="2">
    <location>
        <begin position="263"/>
        <end position="421"/>
    </location>
</feature>
<dbReference type="InterPro" id="IPR032789">
    <property type="entry name" value="T2SS-T3SS_pil_N"/>
</dbReference>
<protein>
    <submittedName>
        <fullName evidence="5">Pilus assembly protein CpaC</fullName>
    </submittedName>
</protein>
<name>A0A8E1WLM2_9HYPH</name>
<evidence type="ECO:0000259" key="3">
    <source>
        <dbReference type="Pfam" id="PF04972"/>
    </source>
</evidence>
<accession>A0A8E1WLM2</accession>
<dbReference type="GO" id="GO:0009306">
    <property type="term" value="P:protein secretion"/>
    <property type="evidence" value="ECO:0007669"/>
    <property type="project" value="InterPro"/>
</dbReference>
<dbReference type="Proteomes" id="UP000532373">
    <property type="component" value="Unassembled WGS sequence"/>
</dbReference>
<dbReference type="PANTHER" id="PTHR30332:SF17">
    <property type="entry name" value="TYPE IV PILIATION SYSTEM PROTEIN DR_0774-RELATED"/>
    <property type="match status" value="1"/>
</dbReference>
<dbReference type="RefSeq" id="WP_184774566.1">
    <property type="nucleotide sequence ID" value="NZ_JACHGI010000029.1"/>
</dbReference>
<comment type="caution">
    <text evidence="5">The sequence shown here is derived from an EMBL/GenBank/DDBJ whole genome shotgun (WGS) entry which is preliminary data.</text>
</comment>
<evidence type="ECO:0000256" key="1">
    <source>
        <dbReference type="RuleBase" id="RU004003"/>
    </source>
</evidence>
<dbReference type="InterPro" id="IPR004846">
    <property type="entry name" value="T2SS/T3SS_dom"/>
</dbReference>
<evidence type="ECO:0000259" key="2">
    <source>
        <dbReference type="Pfam" id="PF00263"/>
    </source>
</evidence>